<dbReference type="InterPro" id="IPR038765">
    <property type="entry name" value="Papain-like_cys_pep_sf"/>
</dbReference>
<evidence type="ECO:0000256" key="4">
    <source>
        <dbReference type="ARBA" id="ARBA00022807"/>
    </source>
</evidence>
<dbReference type="Proteomes" id="UP001370490">
    <property type="component" value="Unassembled WGS sequence"/>
</dbReference>
<keyword evidence="2 7" id="KW-0645">Protease</keyword>
<dbReference type="SUPFAM" id="SSF54001">
    <property type="entry name" value="Cysteine proteinases"/>
    <property type="match status" value="1"/>
</dbReference>
<comment type="caution">
    <text evidence="7">The sequence shown here is derived from an EMBL/GenBank/DDBJ whole genome shotgun (WGS) entry which is preliminary data.</text>
</comment>
<evidence type="ECO:0000256" key="1">
    <source>
        <dbReference type="ARBA" id="ARBA00005234"/>
    </source>
</evidence>
<feature type="region of interest" description="Disordered" evidence="5">
    <location>
        <begin position="33"/>
        <end position="54"/>
    </location>
</feature>
<reference evidence="7 8" key="1">
    <citation type="submission" date="2023-12" db="EMBL/GenBank/DDBJ databases">
        <title>A high-quality genome assembly for Dillenia turbinata (Dilleniales).</title>
        <authorList>
            <person name="Chanderbali A."/>
        </authorList>
    </citation>
    <scope>NUCLEOTIDE SEQUENCE [LARGE SCALE GENOMIC DNA]</scope>
    <source>
        <strain evidence="7">LSX21</strain>
        <tissue evidence="7">Leaf</tissue>
    </source>
</reference>
<evidence type="ECO:0000256" key="2">
    <source>
        <dbReference type="ARBA" id="ARBA00022670"/>
    </source>
</evidence>
<dbReference type="GO" id="GO:0008234">
    <property type="term" value="F:cysteine-type peptidase activity"/>
    <property type="evidence" value="ECO:0007669"/>
    <property type="project" value="UniProtKB-KW"/>
</dbReference>
<dbReference type="GO" id="GO:0016926">
    <property type="term" value="P:protein desumoylation"/>
    <property type="evidence" value="ECO:0007669"/>
    <property type="project" value="UniProtKB-ARBA"/>
</dbReference>
<dbReference type="EMBL" id="JBAMMX010000019">
    <property type="protein sequence ID" value="KAK6922173.1"/>
    <property type="molecule type" value="Genomic_DNA"/>
</dbReference>
<proteinExistence type="inferred from homology"/>
<keyword evidence="3" id="KW-0378">Hydrolase</keyword>
<dbReference type="InterPro" id="IPR003653">
    <property type="entry name" value="Peptidase_C48_C"/>
</dbReference>
<comment type="similarity">
    <text evidence="1">Belongs to the peptidase C48 family.</text>
</comment>
<dbReference type="PROSITE" id="PS50600">
    <property type="entry name" value="ULP_PROTEASE"/>
    <property type="match status" value="1"/>
</dbReference>
<dbReference type="GO" id="GO:0006508">
    <property type="term" value="P:proteolysis"/>
    <property type="evidence" value="ECO:0007669"/>
    <property type="project" value="UniProtKB-KW"/>
</dbReference>
<dbReference type="AlphaFoldDB" id="A0AAN8Z6B9"/>
<evidence type="ECO:0000256" key="3">
    <source>
        <dbReference type="ARBA" id="ARBA00022801"/>
    </source>
</evidence>
<protein>
    <submittedName>
        <fullName evidence="7">Ulp1 protease family, C-terminal catalytic domain</fullName>
    </submittedName>
</protein>
<feature type="non-terminal residue" evidence="7">
    <location>
        <position position="596"/>
    </location>
</feature>
<dbReference type="Pfam" id="PF02902">
    <property type="entry name" value="Peptidase_C48"/>
    <property type="match status" value="1"/>
</dbReference>
<organism evidence="7 8">
    <name type="scientific">Dillenia turbinata</name>
    <dbReference type="NCBI Taxonomy" id="194707"/>
    <lineage>
        <taxon>Eukaryota</taxon>
        <taxon>Viridiplantae</taxon>
        <taxon>Streptophyta</taxon>
        <taxon>Embryophyta</taxon>
        <taxon>Tracheophyta</taxon>
        <taxon>Spermatophyta</taxon>
        <taxon>Magnoliopsida</taxon>
        <taxon>eudicotyledons</taxon>
        <taxon>Gunneridae</taxon>
        <taxon>Pentapetalae</taxon>
        <taxon>Dilleniales</taxon>
        <taxon>Dilleniaceae</taxon>
        <taxon>Dillenia</taxon>
    </lineage>
</organism>
<dbReference type="Gene3D" id="1.10.418.20">
    <property type="match status" value="1"/>
</dbReference>
<evidence type="ECO:0000313" key="7">
    <source>
        <dbReference type="EMBL" id="KAK6922173.1"/>
    </source>
</evidence>
<evidence type="ECO:0000256" key="5">
    <source>
        <dbReference type="SAM" id="MobiDB-lite"/>
    </source>
</evidence>
<feature type="domain" description="Ubiquitin-like protease family profile" evidence="6">
    <location>
        <begin position="361"/>
        <end position="552"/>
    </location>
</feature>
<accession>A0AAN8Z6B9</accession>
<dbReference type="Gene3D" id="3.30.310.130">
    <property type="entry name" value="Ubiquitin-related"/>
    <property type="match status" value="1"/>
</dbReference>
<gene>
    <name evidence="7" type="ORF">RJ641_012680</name>
</gene>
<sequence>MEVEEVKKPPTKLHLEQLFASDDEADPVPELVVVPANHHRDKRGQKSEMDDDQREMIDRLSDHELNQRISRNQSNLDRLACRLPDKGAKLKAQIDLYESERERRKLIGMQEGNGDDKPRQFKNSSFSDSELELEGVDGAEKIRDDGGFPLEEMRELGDEFPKETDDGGLNGKIQLAESILDQKFQNVDAACGGDRSRRVQQDISIFSGRRIIGAFSKELLHLGRCDHGNTGQKGLVSETGIEKIEQLPSKWPNDFSTDKRRLILSNGNHKGKSSICSVKDLEENLRTTFSRKMDASEVVPLTNLRPRKGQTVVLLDEEESQHVERQPKMLKLDECLKGEKIYYPSSSFLSATGDRDDPECVEIYYSDIECLAPDACLTSPIMNFYIRYLQQPTSPRERARCNYHFFNTYFYKKLTDAVSQEGDKGAFFSKFRRWWKGVNIFKKAYILLPIHENIHWSLAIICMPDKEDESGPRILHLDSLGLHDSRSVFDNIKSFLREEWNCLNQEAPSDLPFAKRIWKHLPLIIDAERVSVPQQNNISDCGLFVLYFMERFLEEAPERLKKKDLAMFGKNWFKPEKPSSLRGKICDLLKQEFRRG</sequence>
<evidence type="ECO:0000313" key="8">
    <source>
        <dbReference type="Proteomes" id="UP001370490"/>
    </source>
</evidence>
<name>A0AAN8Z6B9_9MAGN</name>
<feature type="compositionally biased region" description="Basic and acidic residues" evidence="5">
    <location>
        <begin position="44"/>
        <end position="54"/>
    </location>
</feature>
<evidence type="ECO:0000259" key="6">
    <source>
        <dbReference type="PROSITE" id="PS50600"/>
    </source>
</evidence>
<dbReference type="PANTHER" id="PTHR46915:SF2">
    <property type="entry name" value="UBIQUITIN-LIKE PROTEASE 4"/>
    <property type="match status" value="1"/>
</dbReference>
<keyword evidence="8" id="KW-1185">Reference proteome</keyword>
<keyword evidence="4" id="KW-0788">Thiol protease</keyword>
<dbReference type="PANTHER" id="PTHR46915">
    <property type="entry name" value="UBIQUITIN-LIKE PROTEASE 4-RELATED"/>
    <property type="match status" value="1"/>
</dbReference>